<evidence type="ECO:0008006" key="3">
    <source>
        <dbReference type="Google" id="ProtNLM"/>
    </source>
</evidence>
<sequence>MSTRVLLHAPTVDALERARSNARNLLKDIPDAQIRIIANAQAVKACVEGAEHDCDTYTYLCPNTLRNQDLNAPERFQTLEHGAITALVKLQADNWIYIRA</sequence>
<dbReference type="Gene3D" id="3.40.1260.10">
    <property type="entry name" value="DsrEFH-like"/>
    <property type="match status" value="1"/>
</dbReference>
<gene>
    <name evidence="1" type="ORF">AFA_12750</name>
</gene>
<evidence type="ECO:0000313" key="1">
    <source>
        <dbReference type="EMBL" id="ASR90250.1"/>
    </source>
</evidence>
<name>A0AB33CXC3_ALCFA</name>
<dbReference type="InterPro" id="IPR027396">
    <property type="entry name" value="DsrEFH-like"/>
</dbReference>
<dbReference type="KEGG" id="afq:AFA_12750"/>
<dbReference type="AlphaFoldDB" id="A0AB33CXC3"/>
<dbReference type="Proteomes" id="UP000214561">
    <property type="component" value="Chromosome"/>
</dbReference>
<proteinExistence type="predicted"/>
<dbReference type="RefSeq" id="WP_094197251.1">
    <property type="nucleotide sequence ID" value="NZ_CP021641.1"/>
</dbReference>
<dbReference type="SUPFAM" id="SSF75169">
    <property type="entry name" value="DsrEFH-like"/>
    <property type="match status" value="1"/>
</dbReference>
<reference evidence="1 2" key="1">
    <citation type="submission" date="2017-05" db="EMBL/GenBank/DDBJ databases">
        <authorList>
            <person name="Qiu J.G."/>
            <person name="He J."/>
        </authorList>
    </citation>
    <scope>NUCLEOTIDE SEQUENCE [LARGE SCALE GENOMIC DNA]</scope>
    <source>
        <strain evidence="1 2">JQ135</strain>
    </source>
</reference>
<organism evidence="1 2">
    <name type="scientific">Alcaligenes faecalis</name>
    <dbReference type="NCBI Taxonomy" id="511"/>
    <lineage>
        <taxon>Bacteria</taxon>
        <taxon>Pseudomonadati</taxon>
        <taxon>Pseudomonadota</taxon>
        <taxon>Betaproteobacteria</taxon>
        <taxon>Burkholderiales</taxon>
        <taxon>Alcaligenaceae</taxon>
        <taxon>Alcaligenes</taxon>
    </lineage>
</organism>
<accession>A0AB33CXC3</accession>
<protein>
    <recommendedName>
        <fullName evidence="3">Intracellular sulfur oxidation DsrE/DsrF family protein</fullName>
    </recommendedName>
</protein>
<dbReference type="EMBL" id="CP021641">
    <property type="protein sequence ID" value="ASR90250.1"/>
    <property type="molecule type" value="Genomic_DNA"/>
</dbReference>
<evidence type="ECO:0000313" key="2">
    <source>
        <dbReference type="Proteomes" id="UP000214561"/>
    </source>
</evidence>
<dbReference type="GeneID" id="96869607"/>